<protein>
    <submittedName>
        <fullName evidence="2">DUF3079 domain-containing protein</fullName>
    </submittedName>
</protein>
<dbReference type="Pfam" id="PF11278">
    <property type="entry name" value="DUF3079"/>
    <property type="match status" value="1"/>
</dbReference>
<proteinExistence type="predicted"/>
<dbReference type="RefSeq" id="WP_137335837.1">
    <property type="nucleotide sequence ID" value="NZ_CP040078.1"/>
</dbReference>
<dbReference type="AlphaFoldDB" id="A0A4P8IXD5"/>
<feature type="compositionally biased region" description="Polar residues" evidence="1">
    <location>
        <begin position="68"/>
        <end position="84"/>
    </location>
</feature>
<evidence type="ECO:0000313" key="2">
    <source>
        <dbReference type="EMBL" id="QCP53066.1"/>
    </source>
</evidence>
<organism evidence="2 3">
    <name type="scientific">Trinickia violacea</name>
    <dbReference type="NCBI Taxonomy" id="2571746"/>
    <lineage>
        <taxon>Bacteria</taxon>
        <taxon>Pseudomonadati</taxon>
        <taxon>Pseudomonadota</taxon>
        <taxon>Betaproteobacteria</taxon>
        <taxon>Burkholderiales</taxon>
        <taxon>Burkholderiaceae</taxon>
        <taxon>Trinickia</taxon>
    </lineage>
</organism>
<keyword evidence="3" id="KW-1185">Reference proteome</keyword>
<feature type="region of interest" description="Disordered" evidence="1">
    <location>
        <begin position="60"/>
        <end position="84"/>
    </location>
</feature>
<sequence>MAKVFPLHPLHPERICWGCDHYCPASDMRCGNGQSRTQHPAELLGDDWYEQGDWGLEVSPGDKCVRPNSATTTRESNATQGLPG</sequence>
<dbReference type="OrthoDB" id="6992469at2"/>
<dbReference type="Proteomes" id="UP000298656">
    <property type="component" value="Chromosome 2"/>
</dbReference>
<gene>
    <name evidence="2" type="ORF">FAZ95_28660</name>
</gene>
<dbReference type="KEGG" id="tvl:FAZ95_28660"/>
<reference evidence="2 3" key="1">
    <citation type="submission" date="2019-05" db="EMBL/GenBank/DDBJ databases">
        <title>Burkholderia sp. DHOD12, isolated from subtropical forest soil.</title>
        <authorList>
            <person name="Gao Z.-H."/>
            <person name="Qiu L.-H."/>
        </authorList>
    </citation>
    <scope>NUCLEOTIDE SEQUENCE [LARGE SCALE GENOMIC DNA]</scope>
    <source>
        <strain evidence="2 3">DHOD12</strain>
    </source>
</reference>
<dbReference type="InterPro" id="IPR021430">
    <property type="entry name" value="DUF3079"/>
</dbReference>
<dbReference type="EMBL" id="CP040078">
    <property type="protein sequence ID" value="QCP53066.1"/>
    <property type="molecule type" value="Genomic_DNA"/>
</dbReference>
<accession>A0A4P8IXD5</accession>
<name>A0A4P8IXD5_9BURK</name>
<evidence type="ECO:0000313" key="3">
    <source>
        <dbReference type="Proteomes" id="UP000298656"/>
    </source>
</evidence>
<evidence type="ECO:0000256" key="1">
    <source>
        <dbReference type="SAM" id="MobiDB-lite"/>
    </source>
</evidence>